<protein>
    <submittedName>
        <fullName evidence="2">Phosphotransferase</fullName>
    </submittedName>
</protein>
<dbReference type="Gene3D" id="3.30.200.20">
    <property type="entry name" value="Phosphorylase Kinase, domain 1"/>
    <property type="match status" value="1"/>
</dbReference>
<dbReference type="KEGG" id="paur:FGL86_08390"/>
<dbReference type="RefSeq" id="WP_147184143.1">
    <property type="nucleotide sequence ID" value="NZ_CP042382.1"/>
</dbReference>
<accession>A0A5B8SSV5</accession>
<dbReference type="SUPFAM" id="SSF56112">
    <property type="entry name" value="Protein kinase-like (PK-like)"/>
    <property type="match status" value="1"/>
</dbReference>
<feature type="domain" description="Aminoglycoside phosphotransferase" evidence="1">
    <location>
        <begin position="36"/>
        <end position="246"/>
    </location>
</feature>
<dbReference type="Pfam" id="PF01636">
    <property type="entry name" value="APH"/>
    <property type="match status" value="1"/>
</dbReference>
<dbReference type="InterPro" id="IPR011009">
    <property type="entry name" value="Kinase-like_dom_sf"/>
</dbReference>
<organism evidence="2 3">
    <name type="scientific">Pistricoccus aurantiacus</name>
    <dbReference type="NCBI Taxonomy" id="1883414"/>
    <lineage>
        <taxon>Bacteria</taxon>
        <taxon>Pseudomonadati</taxon>
        <taxon>Pseudomonadota</taxon>
        <taxon>Gammaproteobacteria</taxon>
        <taxon>Oceanospirillales</taxon>
        <taxon>Halomonadaceae</taxon>
        <taxon>Pistricoccus</taxon>
    </lineage>
</organism>
<name>A0A5B8SSV5_9GAMM</name>
<evidence type="ECO:0000259" key="1">
    <source>
        <dbReference type="Pfam" id="PF01636"/>
    </source>
</evidence>
<keyword evidence="3" id="KW-1185">Reference proteome</keyword>
<dbReference type="InterPro" id="IPR002575">
    <property type="entry name" value="Aminoglycoside_PTrfase"/>
</dbReference>
<dbReference type="EMBL" id="CP042382">
    <property type="protein sequence ID" value="QEA39087.1"/>
    <property type="molecule type" value="Genomic_DNA"/>
</dbReference>
<dbReference type="Gene3D" id="3.90.1200.10">
    <property type="match status" value="1"/>
</dbReference>
<evidence type="ECO:0000313" key="3">
    <source>
        <dbReference type="Proteomes" id="UP000321272"/>
    </source>
</evidence>
<sequence length="352" mass="39858">MALDTPFYGKAEQTRRDRLAQWVARRQGLAVEEVDLKLAAGDASFRRYFRLALPDGSSRIIMDAPPDREDSQPFVTIASQWESAGLPVPTLHGIDLDAGFIELDDLGDITLERFFTDATTVEHYIERAIPLVHRLQNRAPLDALPLYDTALLERELELFPDWCLDAYLQLAPPPGWPAIKERLIASALAQPRVVVHRDYDAMNLMLHGDTLYLIDFQDAVAGPLNYDLVSLLRGRYCRLEPADFAAWVEAFRRQAVEDGRLDPDIEARRFLRQADEMAAQRTLKILGIFCRLTLRDGKTGYLARLPHFLAHLGDSLAPWPAFEAFLDWLENTFSPRLHDQLQKDGIIPGATA</sequence>
<dbReference type="GO" id="GO:0016740">
    <property type="term" value="F:transferase activity"/>
    <property type="evidence" value="ECO:0007669"/>
    <property type="project" value="UniProtKB-KW"/>
</dbReference>
<keyword evidence="2" id="KW-0808">Transferase</keyword>
<proteinExistence type="predicted"/>
<gene>
    <name evidence="2" type="ORF">FGL86_08390</name>
</gene>
<dbReference type="OrthoDB" id="9809275at2"/>
<reference evidence="2 3" key="1">
    <citation type="submission" date="2019-06" db="EMBL/GenBank/DDBJ databases">
        <title>Genome analyses of bacteria isolated from kimchi.</title>
        <authorList>
            <person name="Lee S."/>
            <person name="Ahn S."/>
            <person name="Roh S."/>
        </authorList>
    </citation>
    <scope>NUCLEOTIDE SEQUENCE [LARGE SCALE GENOMIC DNA]</scope>
    <source>
        <strain evidence="2 3">CBA4606</strain>
    </source>
</reference>
<dbReference type="AlphaFoldDB" id="A0A5B8SSV5"/>
<dbReference type="Proteomes" id="UP000321272">
    <property type="component" value="Chromosome"/>
</dbReference>
<evidence type="ECO:0000313" key="2">
    <source>
        <dbReference type="EMBL" id="QEA39087.1"/>
    </source>
</evidence>